<organism evidence="1 2">
    <name type="scientific">Thermobifida alba</name>
    <name type="common">Thermomonospora alba</name>
    <dbReference type="NCBI Taxonomy" id="53522"/>
    <lineage>
        <taxon>Bacteria</taxon>
        <taxon>Bacillati</taxon>
        <taxon>Actinomycetota</taxon>
        <taxon>Actinomycetes</taxon>
        <taxon>Streptosporangiales</taxon>
        <taxon>Nocardiopsidaceae</taxon>
        <taxon>Thermobifida</taxon>
    </lineage>
</organism>
<dbReference type="EMBL" id="CP051627">
    <property type="protein sequence ID" value="UPT20662.1"/>
    <property type="molecule type" value="Genomic_DNA"/>
</dbReference>
<keyword evidence="2" id="KW-1185">Reference proteome</keyword>
<dbReference type="RefSeq" id="WP_248592945.1">
    <property type="nucleotide sequence ID" value="NZ_BAABEB010000012.1"/>
</dbReference>
<evidence type="ECO:0000313" key="1">
    <source>
        <dbReference type="EMBL" id="UPT20662.1"/>
    </source>
</evidence>
<dbReference type="Proteomes" id="UP000832041">
    <property type="component" value="Chromosome"/>
</dbReference>
<dbReference type="Pfam" id="PF06249">
    <property type="entry name" value="EutQ"/>
    <property type="match status" value="1"/>
</dbReference>
<gene>
    <name evidence="1" type="ORF">FOF52_06540</name>
</gene>
<accession>A0ABY4KZ08</accession>
<reference evidence="1 2" key="1">
    <citation type="submission" date="2020-04" db="EMBL/GenBank/DDBJ databases">
        <title>Thermobifida alba genome sequencing and assembly.</title>
        <authorList>
            <person name="Luzics S."/>
            <person name="Horvath B."/>
            <person name="Nagy I."/>
            <person name="Toth A."/>
            <person name="Nagy I."/>
            <person name="Kukolya J."/>
        </authorList>
    </citation>
    <scope>NUCLEOTIDE SEQUENCE [LARGE SCALE GENOMIC DNA]</scope>
    <source>
        <strain evidence="1 2">DSM 43795</strain>
    </source>
</reference>
<sequence>MSTSRFTTDDAAWVRFGDAGVYIGNVLHEKNSTSMGAGFACFLPGAAMTWTPSYDEVIVVRSGEFTVDSQDGSTTAGPGELVWVRASVPVTFRAGRETTWIAFATYPIWDSTPESKAQAQALQPVDGPPAD</sequence>
<dbReference type="InterPro" id="IPR014710">
    <property type="entry name" value="RmlC-like_jellyroll"/>
</dbReference>
<dbReference type="InterPro" id="IPR011051">
    <property type="entry name" value="RmlC_Cupin_sf"/>
</dbReference>
<dbReference type="SUPFAM" id="SSF51182">
    <property type="entry name" value="RmlC-like cupins"/>
    <property type="match status" value="1"/>
</dbReference>
<proteinExistence type="predicted"/>
<protein>
    <recommendedName>
        <fullName evidence="3">Cupin 2 conserved barrel domain-containing protein</fullName>
    </recommendedName>
</protein>
<evidence type="ECO:0000313" key="2">
    <source>
        <dbReference type="Proteomes" id="UP000832041"/>
    </source>
</evidence>
<name>A0ABY4KZ08_THEAE</name>
<evidence type="ECO:0008006" key="3">
    <source>
        <dbReference type="Google" id="ProtNLM"/>
    </source>
</evidence>
<dbReference type="Gene3D" id="2.60.120.10">
    <property type="entry name" value="Jelly Rolls"/>
    <property type="match status" value="1"/>
</dbReference>
<dbReference type="InterPro" id="IPR010424">
    <property type="entry name" value="EutQ"/>
</dbReference>